<protein>
    <submittedName>
        <fullName evidence="2">Uncharacterized protein</fullName>
    </submittedName>
</protein>
<evidence type="ECO:0000313" key="2">
    <source>
        <dbReference type="EMBL" id="CEI38631.1"/>
    </source>
</evidence>
<evidence type="ECO:0000313" key="3">
    <source>
        <dbReference type="Proteomes" id="UP000245910"/>
    </source>
</evidence>
<dbReference type="KEGG" id="fvn:FVRRES_11322"/>
<dbReference type="RefSeq" id="XP_025581026.1">
    <property type="nucleotide sequence ID" value="XM_025726462.1"/>
</dbReference>
<keyword evidence="3" id="KW-1185">Reference proteome</keyword>
<dbReference type="AlphaFoldDB" id="A0A2L2SPU7"/>
<accession>A0A2L2SPU7</accession>
<sequence>MAPATFTQDPTKVSPHDEAARRDYLVAYIKTIGLFDKEHLERRYSKAVVALSNDLHSRGARQVGHLFFEYMVDHIIWDDMFKCATKTGHVVPRFPWDNMPKTNDHSQGISTTYKKWRLKNGHDVPPDVPVSLPTRPTPHQVPRSAPSSQEGTVPLPPIAFEARAPQVPETFRFTTPFKRGNAATNMQADRGKKRKGPMDDDTLATSKRTRFSTHPDVGVHNDKGMEPAPIASLASRQTMRKNINGDTPFSYPIVGPFEIDLPPWLDFDTLIWGKDGKLYDELISSLHDFLTVGWTTAGGKPSRLVIGFNPSHEDTSKRHRLWYDLTTLWEDVLTWFTQARRSSWVALLHSLRGQNWRRTFQACNKAQGRLKGVQWESGRGPVPEEQVALERHSMEE</sequence>
<dbReference type="OrthoDB" id="5093989at2759"/>
<dbReference type="Proteomes" id="UP000245910">
    <property type="component" value="Chromosome IIII"/>
</dbReference>
<dbReference type="GeneID" id="37262958"/>
<evidence type="ECO:0000256" key="1">
    <source>
        <dbReference type="SAM" id="MobiDB-lite"/>
    </source>
</evidence>
<reference evidence="3" key="1">
    <citation type="submission" date="2014-10" db="EMBL/GenBank/DDBJ databases">
        <authorList>
            <person name="King R."/>
        </authorList>
    </citation>
    <scope>NUCLEOTIDE SEQUENCE [LARGE SCALE GENOMIC DNA]</scope>
    <source>
        <strain evidence="3">A3/5</strain>
    </source>
</reference>
<feature type="region of interest" description="Disordered" evidence="1">
    <location>
        <begin position="375"/>
        <end position="396"/>
    </location>
</feature>
<organism evidence="2 3">
    <name type="scientific">Fusarium venenatum</name>
    <dbReference type="NCBI Taxonomy" id="56646"/>
    <lineage>
        <taxon>Eukaryota</taxon>
        <taxon>Fungi</taxon>
        <taxon>Dikarya</taxon>
        <taxon>Ascomycota</taxon>
        <taxon>Pezizomycotina</taxon>
        <taxon>Sordariomycetes</taxon>
        <taxon>Hypocreomycetidae</taxon>
        <taxon>Hypocreales</taxon>
        <taxon>Nectriaceae</taxon>
        <taxon>Fusarium</taxon>
    </lineage>
</organism>
<proteinExistence type="predicted"/>
<name>A0A2L2SPU7_9HYPO</name>
<dbReference type="EMBL" id="LN649232">
    <property type="protein sequence ID" value="CEI38631.1"/>
    <property type="molecule type" value="Genomic_DNA"/>
</dbReference>
<feature type="region of interest" description="Disordered" evidence="1">
    <location>
        <begin position="124"/>
        <end position="152"/>
    </location>
</feature>